<gene>
    <name evidence="8" type="primary">tmk</name>
    <name evidence="10" type="ORF">SAMN02745121_00050</name>
</gene>
<dbReference type="InterPro" id="IPR027417">
    <property type="entry name" value="P-loop_NTPase"/>
</dbReference>
<dbReference type="PROSITE" id="PS01331">
    <property type="entry name" value="THYMIDYLATE_KINASE"/>
    <property type="match status" value="1"/>
</dbReference>
<keyword evidence="4 8" id="KW-0547">Nucleotide-binding</keyword>
<dbReference type="Pfam" id="PF02223">
    <property type="entry name" value="Thymidylate_kin"/>
    <property type="match status" value="1"/>
</dbReference>
<dbReference type="RefSeq" id="WP_096333152.1">
    <property type="nucleotide sequence ID" value="NZ_FOMX01000002.1"/>
</dbReference>
<reference evidence="11" key="1">
    <citation type="submission" date="2016-10" db="EMBL/GenBank/DDBJ databases">
        <authorList>
            <person name="Varghese N."/>
            <person name="Submissions S."/>
        </authorList>
    </citation>
    <scope>NUCLEOTIDE SEQUENCE [LARGE SCALE GENOMIC DNA]</scope>
    <source>
        <strain evidence="11">ATCC 25963</strain>
    </source>
</reference>
<evidence type="ECO:0000256" key="5">
    <source>
        <dbReference type="ARBA" id="ARBA00022777"/>
    </source>
</evidence>
<evidence type="ECO:0000256" key="4">
    <source>
        <dbReference type="ARBA" id="ARBA00022741"/>
    </source>
</evidence>
<keyword evidence="6 8" id="KW-0067">ATP-binding</keyword>
<evidence type="ECO:0000256" key="8">
    <source>
        <dbReference type="HAMAP-Rule" id="MF_00165"/>
    </source>
</evidence>
<proteinExistence type="inferred from homology"/>
<dbReference type="OrthoDB" id="9774907at2"/>
<dbReference type="GO" id="GO:0005524">
    <property type="term" value="F:ATP binding"/>
    <property type="evidence" value="ECO:0007669"/>
    <property type="project" value="UniProtKB-UniRule"/>
</dbReference>
<dbReference type="PANTHER" id="PTHR10344:SF4">
    <property type="entry name" value="UMP-CMP KINASE 2, MITOCHONDRIAL"/>
    <property type="match status" value="1"/>
</dbReference>
<dbReference type="PANTHER" id="PTHR10344">
    <property type="entry name" value="THYMIDYLATE KINASE"/>
    <property type="match status" value="1"/>
</dbReference>
<dbReference type="STRING" id="54.SAMN02745121_00050"/>
<evidence type="ECO:0000256" key="7">
    <source>
        <dbReference type="ARBA" id="ARBA00048743"/>
    </source>
</evidence>
<dbReference type="InterPro" id="IPR039430">
    <property type="entry name" value="Thymidylate_kin-like_dom"/>
</dbReference>
<keyword evidence="2 8" id="KW-0808">Transferase</keyword>
<dbReference type="InterPro" id="IPR018094">
    <property type="entry name" value="Thymidylate_kinase"/>
</dbReference>
<dbReference type="GO" id="GO:0005737">
    <property type="term" value="C:cytoplasm"/>
    <property type="evidence" value="ECO:0007669"/>
    <property type="project" value="TreeGrafter"/>
</dbReference>
<dbReference type="SUPFAM" id="SSF52540">
    <property type="entry name" value="P-loop containing nucleoside triphosphate hydrolases"/>
    <property type="match status" value="1"/>
</dbReference>
<dbReference type="GO" id="GO:0004798">
    <property type="term" value="F:dTMP kinase activity"/>
    <property type="evidence" value="ECO:0007669"/>
    <property type="project" value="UniProtKB-UniRule"/>
</dbReference>
<keyword evidence="5 8" id="KW-0418">Kinase</keyword>
<name>A0A1I1SI01_9BACT</name>
<evidence type="ECO:0000256" key="1">
    <source>
        <dbReference type="ARBA" id="ARBA00009776"/>
    </source>
</evidence>
<evidence type="ECO:0000256" key="3">
    <source>
        <dbReference type="ARBA" id="ARBA00022727"/>
    </source>
</evidence>
<protein>
    <recommendedName>
        <fullName evidence="8">Thymidylate kinase</fullName>
        <ecNumber evidence="8">2.7.4.9</ecNumber>
    </recommendedName>
    <alternativeName>
        <fullName evidence="8">dTMP kinase</fullName>
    </alternativeName>
</protein>
<evidence type="ECO:0000256" key="2">
    <source>
        <dbReference type="ARBA" id="ARBA00022679"/>
    </source>
</evidence>
<dbReference type="EC" id="2.7.4.9" evidence="8"/>
<dbReference type="AlphaFoldDB" id="A0A1I1SI01"/>
<comment type="function">
    <text evidence="8">Phosphorylation of dTMP to form dTDP in both de novo and salvage pathways of dTTP synthesis.</text>
</comment>
<evidence type="ECO:0000256" key="6">
    <source>
        <dbReference type="ARBA" id="ARBA00022840"/>
    </source>
</evidence>
<dbReference type="Gene3D" id="3.40.50.300">
    <property type="entry name" value="P-loop containing nucleotide triphosphate hydrolases"/>
    <property type="match status" value="1"/>
</dbReference>
<dbReference type="EMBL" id="FOMX01000002">
    <property type="protein sequence ID" value="SFD46109.1"/>
    <property type="molecule type" value="Genomic_DNA"/>
</dbReference>
<keyword evidence="3 8" id="KW-0545">Nucleotide biosynthesis</keyword>
<dbReference type="NCBIfam" id="TIGR00041">
    <property type="entry name" value="DTMP_kinase"/>
    <property type="match status" value="1"/>
</dbReference>
<dbReference type="GO" id="GO:0006233">
    <property type="term" value="P:dTDP biosynthetic process"/>
    <property type="evidence" value="ECO:0007669"/>
    <property type="project" value="InterPro"/>
</dbReference>
<sequence length="207" mass="22837">MRESGGRFIAIEGIDGSGTTLQTRALAHWLRQRGHEVHETREPSGGAIGRLIRERLHVEAEPIDPAALALLFAADRLEHIAHEIDPARRRGGVVVSDRYLLSSLAYQSLDCDLDWVRSINQAAPAPDFYIFLRVPAEVAFARIQRRAAEGAAVSERFDALELQRRVARLYDAARERGDLGEIVVLDGTLPPDQVTAQIGEACAQRGL</sequence>
<accession>A0A1I1SI01</accession>
<organism evidence="10 11">
    <name type="scientific">Nannocystis exedens</name>
    <dbReference type="NCBI Taxonomy" id="54"/>
    <lineage>
        <taxon>Bacteria</taxon>
        <taxon>Pseudomonadati</taxon>
        <taxon>Myxococcota</taxon>
        <taxon>Polyangia</taxon>
        <taxon>Nannocystales</taxon>
        <taxon>Nannocystaceae</taxon>
        <taxon>Nannocystis</taxon>
    </lineage>
</organism>
<feature type="domain" description="Thymidylate kinase-like" evidence="9">
    <location>
        <begin position="11"/>
        <end position="198"/>
    </location>
</feature>
<comment type="caution">
    <text evidence="8">Lacks conserved residue(s) required for the propagation of feature annotation.</text>
</comment>
<evidence type="ECO:0000313" key="11">
    <source>
        <dbReference type="Proteomes" id="UP000199400"/>
    </source>
</evidence>
<dbReference type="Proteomes" id="UP000199400">
    <property type="component" value="Unassembled WGS sequence"/>
</dbReference>
<dbReference type="InterPro" id="IPR018095">
    <property type="entry name" value="Thymidylate_kin_CS"/>
</dbReference>
<evidence type="ECO:0000259" key="9">
    <source>
        <dbReference type="Pfam" id="PF02223"/>
    </source>
</evidence>
<dbReference type="CDD" id="cd01672">
    <property type="entry name" value="TMPK"/>
    <property type="match status" value="1"/>
</dbReference>
<evidence type="ECO:0000313" key="10">
    <source>
        <dbReference type="EMBL" id="SFD46109.1"/>
    </source>
</evidence>
<comment type="similarity">
    <text evidence="1 8">Belongs to the thymidylate kinase family.</text>
</comment>
<dbReference type="GO" id="GO:0006235">
    <property type="term" value="P:dTTP biosynthetic process"/>
    <property type="evidence" value="ECO:0007669"/>
    <property type="project" value="UniProtKB-UniRule"/>
</dbReference>
<dbReference type="GO" id="GO:0006227">
    <property type="term" value="P:dUDP biosynthetic process"/>
    <property type="evidence" value="ECO:0007669"/>
    <property type="project" value="TreeGrafter"/>
</dbReference>
<dbReference type="HAMAP" id="MF_00165">
    <property type="entry name" value="Thymidylate_kinase"/>
    <property type="match status" value="1"/>
</dbReference>
<keyword evidence="11" id="KW-1185">Reference proteome</keyword>
<comment type="catalytic activity">
    <reaction evidence="7 8">
        <text>dTMP + ATP = dTDP + ADP</text>
        <dbReference type="Rhea" id="RHEA:13517"/>
        <dbReference type="ChEBI" id="CHEBI:30616"/>
        <dbReference type="ChEBI" id="CHEBI:58369"/>
        <dbReference type="ChEBI" id="CHEBI:63528"/>
        <dbReference type="ChEBI" id="CHEBI:456216"/>
        <dbReference type="EC" id="2.7.4.9"/>
    </reaction>
</comment>